<feature type="compositionally biased region" description="Basic and acidic residues" evidence="1">
    <location>
        <begin position="287"/>
        <end position="298"/>
    </location>
</feature>
<sequence length="376" mass="38037">MAAAARPDGPAELRWAAAVARGASGHYAAAAALLDGVRRDPVAGVVLRAHATLTRASHLRQLGGHRAAAALDGAALRLVLPGAGTPGAPGPWGLDRAAAVADALTGLAADALGRLDAATAAVLLRRAGPWCGPHGHRTRVRHGWVAAETALVAGDPAAALAAADEALTGAQALGSTRHVLKSRLVRAVAAGVAGHDRAGVVAELDAVAADALVHGLPPLHRPALLARADLTGPGPGPDGEPDPAGGGPDAVPARPHRGLTGADRATPEAGSGPVAGARHAGASPFDTRSRRADAEGRRHAPLHTVSVLYTRSDRSGRELLREQCPESGPDDVPYGLLHSATLHPHDADARGSERRTEGTKSPRPCQGESVTRRFGG</sequence>
<gene>
    <name evidence="2" type="ORF">WHI96_15235</name>
</gene>
<feature type="region of interest" description="Disordered" evidence="1">
    <location>
        <begin position="227"/>
        <end position="305"/>
    </location>
</feature>
<proteinExistence type="predicted"/>
<evidence type="ECO:0000256" key="1">
    <source>
        <dbReference type="SAM" id="MobiDB-lite"/>
    </source>
</evidence>
<evidence type="ECO:0000313" key="3">
    <source>
        <dbReference type="Proteomes" id="UP001464923"/>
    </source>
</evidence>
<feature type="region of interest" description="Disordered" evidence="1">
    <location>
        <begin position="322"/>
        <end position="376"/>
    </location>
</feature>
<comment type="caution">
    <text evidence="2">The sequence shown here is derived from an EMBL/GenBank/DDBJ whole genome shotgun (WGS) entry which is preliminary data.</text>
</comment>
<evidence type="ECO:0000313" key="2">
    <source>
        <dbReference type="EMBL" id="MEQ3540179.1"/>
    </source>
</evidence>
<keyword evidence="3" id="KW-1185">Reference proteome</keyword>
<accession>A0ABV1JX85</accession>
<name>A0ABV1JX85_9PSEU</name>
<feature type="compositionally biased region" description="Basic and acidic residues" evidence="1">
    <location>
        <begin position="343"/>
        <end position="360"/>
    </location>
</feature>
<reference evidence="2 3" key="1">
    <citation type="submission" date="2024-03" db="EMBL/GenBank/DDBJ databases">
        <title>Draft genome sequence of Pseudonocardia tropica JCM 19149.</title>
        <authorList>
            <person name="Butdee W."/>
            <person name="Duangmal K."/>
        </authorList>
    </citation>
    <scope>NUCLEOTIDE SEQUENCE [LARGE SCALE GENOMIC DNA]</scope>
    <source>
        <strain evidence="2 3">JCM 19149</strain>
    </source>
</reference>
<protein>
    <submittedName>
        <fullName evidence="2">Uncharacterized protein</fullName>
    </submittedName>
</protein>
<dbReference type="Proteomes" id="UP001464923">
    <property type="component" value="Unassembled WGS sequence"/>
</dbReference>
<organism evidence="2 3">
    <name type="scientific">Pseudonocardia tropica</name>
    <dbReference type="NCBI Taxonomy" id="681289"/>
    <lineage>
        <taxon>Bacteria</taxon>
        <taxon>Bacillati</taxon>
        <taxon>Actinomycetota</taxon>
        <taxon>Actinomycetes</taxon>
        <taxon>Pseudonocardiales</taxon>
        <taxon>Pseudonocardiaceae</taxon>
        <taxon>Pseudonocardia</taxon>
    </lineage>
</organism>
<dbReference type="EMBL" id="JBEDNP010000008">
    <property type="protein sequence ID" value="MEQ3540179.1"/>
    <property type="molecule type" value="Genomic_DNA"/>
</dbReference>